<gene>
    <name evidence="1" type="ORF">M8818_003154</name>
</gene>
<dbReference type="Proteomes" id="UP001320706">
    <property type="component" value="Unassembled WGS sequence"/>
</dbReference>
<proteinExistence type="predicted"/>
<evidence type="ECO:0000313" key="2">
    <source>
        <dbReference type="Proteomes" id="UP001320706"/>
    </source>
</evidence>
<organism evidence="1 2">
    <name type="scientific">Zalaria obscura</name>
    <dbReference type="NCBI Taxonomy" id="2024903"/>
    <lineage>
        <taxon>Eukaryota</taxon>
        <taxon>Fungi</taxon>
        <taxon>Dikarya</taxon>
        <taxon>Ascomycota</taxon>
        <taxon>Pezizomycotina</taxon>
        <taxon>Dothideomycetes</taxon>
        <taxon>Dothideomycetidae</taxon>
        <taxon>Dothideales</taxon>
        <taxon>Zalariaceae</taxon>
        <taxon>Zalaria</taxon>
    </lineage>
</organism>
<accession>A0ACC3SG64</accession>
<reference evidence="1" key="1">
    <citation type="submission" date="2024-02" db="EMBL/GenBank/DDBJ databases">
        <title>Metagenome Assembled Genome of Zalaria obscura JY119.</title>
        <authorList>
            <person name="Vighnesh L."/>
            <person name="Jagadeeshwari U."/>
            <person name="Venkata Ramana C."/>
            <person name="Sasikala C."/>
        </authorList>
    </citation>
    <scope>NUCLEOTIDE SEQUENCE</scope>
    <source>
        <strain evidence="1">JY119</strain>
    </source>
</reference>
<evidence type="ECO:0000313" key="1">
    <source>
        <dbReference type="EMBL" id="KAK8211501.1"/>
    </source>
</evidence>
<protein>
    <submittedName>
        <fullName evidence="1">Uncharacterized protein</fullName>
    </submittedName>
</protein>
<dbReference type="EMBL" id="JAMKPW020000013">
    <property type="protein sequence ID" value="KAK8211501.1"/>
    <property type="molecule type" value="Genomic_DNA"/>
</dbReference>
<sequence>MVSTRSHPREFTEPTSSPSKRSTPAPTSASSTSSSSTTSSHTPKRSAMSSTSGAWSHTPSNLILIWLGASLPLVMWDFSYVFLRPHSMPGGKLQWPLWVPYELYGAVDYNYGWPAWHANNGFTAAQSALNVVETIGYLVYLWIVYTYGVASTAQGSGAPDKGVFGKLAEARTVQGRWAAWAVLIAYGSALMTLSKTVLYWLNEAFSGFDNIKHNDAISLFFYWIVPNGAWLILPAYMTYVFGGEILEGLATATPNGKKDQ</sequence>
<keyword evidence="2" id="KW-1185">Reference proteome</keyword>
<name>A0ACC3SG64_9PEZI</name>
<comment type="caution">
    <text evidence="1">The sequence shown here is derived from an EMBL/GenBank/DDBJ whole genome shotgun (WGS) entry which is preliminary data.</text>
</comment>